<dbReference type="PANTHER" id="PTHR47515:SF2">
    <property type="entry name" value="INTEGRASE CORE DOMAIN PROTEIN"/>
    <property type="match status" value="1"/>
</dbReference>
<evidence type="ECO:0000313" key="3">
    <source>
        <dbReference type="Proteomes" id="UP000636010"/>
    </source>
</evidence>
<reference evidence="3" key="1">
    <citation type="journal article" date="2019" name="Int. J. Syst. Evol. Microbiol.">
        <title>The Global Catalogue of Microorganisms (GCM) 10K type strain sequencing project: providing services to taxonomists for standard genome sequencing and annotation.</title>
        <authorList>
            <consortium name="The Broad Institute Genomics Platform"/>
            <consortium name="The Broad Institute Genome Sequencing Center for Infectious Disease"/>
            <person name="Wu L."/>
            <person name="Ma J."/>
        </authorList>
    </citation>
    <scope>NUCLEOTIDE SEQUENCE [LARGE SCALE GENOMIC DNA]</scope>
    <source>
        <strain evidence="3">CGMCC 1.10832</strain>
    </source>
</reference>
<dbReference type="InterPro" id="IPR036397">
    <property type="entry name" value="RNaseH_sf"/>
</dbReference>
<dbReference type="Pfam" id="PF13683">
    <property type="entry name" value="rve_3"/>
    <property type="match status" value="1"/>
</dbReference>
<evidence type="ECO:0000259" key="1">
    <source>
        <dbReference type="PROSITE" id="PS50994"/>
    </source>
</evidence>
<sequence>MSISRACLLVNFSRSNYYYKNKKDDIELIDTLSALAEKHAGYGFWKLYKRLRKTGYPWNHKRIYRIYRLLNLSMRSKSKKRLPARVKQPLVVPEGINKGWSMDFMSDSLGSGRRFRTLNIVDDFNREILHIEIATGLPSQRVIRVLEELQDWRGLPEGIRVDNGPEFIAQRLADWCESKGITLQFIQPGRPMQNGYVERFNKTYRDEILDRYLFLDLNEVRQFTTEWMEDYNNFRPHDSLKDCTPTEYAQLD</sequence>
<accession>A0ABQ1L8Y1</accession>
<dbReference type="InterPro" id="IPR025948">
    <property type="entry name" value="HTH-like_dom"/>
</dbReference>
<gene>
    <name evidence="2" type="ORF">GCM10011506_01640</name>
</gene>
<dbReference type="EMBL" id="BMEC01000001">
    <property type="protein sequence ID" value="GGC20181.1"/>
    <property type="molecule type" value="Genomic_DNA"/>
</dbReference>
<dbReference type="Gene3D" id="3.30.420.10">
    <property type="entry name" value="Ribonuclease H-like superfamily/Ribonuclease H"/>
    <property type="match status" value="1"/>
</dbReference>
<dbReference type="SUPFAM" id="SSF53098">
    <property type="entry name" value="Ribonuclease H-like"/>
    <property type="match status" value="1"/>
</dbReference>
<dbReference type="Proteomes" id="UP000636010">
    <property type="component" value="Unassembled WGS sequence"/>
</dbReference>
<keyword evidence="3" id="KW-1185">Reference proteome</keyword>
<dbReference type="NCBIfam" id="NF033516">
    <property type="entry name" value="transpos_IS3"/>
    <property type="match status" value="1"/>
</dbReference>
<comment type="caution">
    <text evidence="2">The sequence shown here is derived from an EMBL/GenBank/DDBJ whole genome shotgun (WGS) entry which is preliminary data.</text>
</comment>
<dbReference type="PANTHER" id="PTHR47515">
    <property type="entry name" value="LOW CALCIUM RESPONSE LOCUS PROTEIN T"/>
    <property type="match status" value="1"/>
</dbReference>
<protein>
    <submittedName>
        <fullName evidence="2">Transposase</fullName>
    </submittedName>
</protein>
<proteinExistence type="predicted"/>
<dbReference type="PROSITE" id="PS50994">
    <property type="entry name" value="INTEGRASE"/>
    <property type="match status" value="1"/>
</dbReference>
<evidence type="ECO:0000313" key="2">
    <source>
        <dbReference type="EMBL" id="GGC20181.1"/>
    </source>
</evidence>
<dbReference type="InterPro" id="IPR012337">
    <property type="entry name" value="RNaseH-like_sf"/>
</dbReference>
<dbReference type="Pfam" id="PF13276">
    <property type="entry name" value="HTH_21"/>
    <property type="match status" value="1"/>
</dbReference>
<organism evidence="2 3">
    <name type="scientific">Marivirga lumbricoides</name>
    <dbReference type="NCBI Taxonomy" id="1046115"/>
    <lineage>
        <taxon>Bacteria</taxon>
        <taxon>Pseudomonadati</taxon>
        <taxon>Bacteroidota</taxon>
        <taxon>Cytophagia</taxon>
        <taxon>Cytophagales</taxon>
        <taxon>Marivirgaceae</taxon>
        <taxon>Marivirga</taxon>
    </lineage>
</organism>
<name>A0ABQ1L8Y1_9BACT</name>
<feature type="domain" description="Integrase catalytic" evidence="1">
    <location>
        <begin position="85"/>
        <end position="252"/>
    </location>
</feature>
<dbReference type="InterPro" id="IPR048020">
    <property type="entry name" value="Transpos_IS3"/>
</dbReference>
<dbReference type="InterPro" id="IPR001584">
    <property type="entry name" value="Integrase_cat-core"/>
</dbReference>